<comment type="subcellular location">
    <subcellularLocation>
        <location evidence="1">Membrane</location>
        <topology evidence="1">Multi-pass membrane protein</topology>
    </subcellularLocation>
</comment>
<keyword evidence="9" id="KW-1185">Reference proteome</keyword>
<dbReference type="GO" id="GO:0000271">
    <property type="term" value="P:polysaccharide biosynthetic process"/>
    <property type="evidence" value="ECO:0007669"/>
    <property type="project" value="InterPro"/>
</dbReference>
<dbReference type="AlphaFoldDB" id="A0A515D6P5"/>
<dbReference type="InterPro" id="IPR007267">
    <property type="entry name" value="GtrA_DPMS_TM"/>
</dbReference>
<evidence type="ECO:0000313" key="8">
    <source>
        <dbReference type="EMBL" id="QDL36072.1"/>
    </source>
</evidence>
<dbReference type="Pfam" id="PF04138">
    <property type="entry name" value="GtrA_DPMS_TM"/>
    <property type="match status" value="1"/>
</dbReference>
<feature type="domain" description="GtrA/DPMS transmembrane" evidence="7">
    <location>
        <begin position="8"/>
        <end position="120"/>
    </location>
</feature>
<dbReference type="RefSeq" id="WP_142817182.1">
    <property type="nucleotide sequence ID" value="NZ_CP035503.1"/>
</dbReference>
<dbReference type="EMBL" id="CP035503">
    <property type="protein sequence ID" value="QDL36072.1"/>
    <property type="molecule type" value="Genomic_DNA"/>
</dbReference>
<keyword evidence="4 6" id="KW-1133">Transmembrane helix</keyword>
<evidence type="ECO:0000256" key="6">
    <source>
        <dbReference type="SAM" id="Phobius"/>
    </source>
</evidence>
<dbReference type="InterPro" id="IPR051401">
    <property type="entry name" value="GtrA_CellWall_Glycosyl"/>
</dbReference>
<dbReference type="GO" id="GO:0005886">
    <property type="term" value="C:plasma membrane"/>
    <property type="evidence" value="ECO:0007669"/>
    <property type="project" value="TreeGrafter"/>
</dbReference>
<feature type="transmembrane region" description="Helical" evidence="6">
    <location>
        <begin position="66"/>
        <end position="88"/>
    </location>
</feature>
<evidence type="ECO:0000256" key="2">
    <source>
        <dbReference type="ARBA" id="ARBA00009399"/>
    </source>
</evidence>
<dbReference type="PANTHER" id="PTHR38459">
    <property type="entry name" value="PROPHAGE BACTOPRENOL-LINKED GLUCOSE TRANSLOCASE HOMOLOG"/>
    <property type="match status" value="1"/>
</dbReference>
<dbReference type="OrthoDB" id="8562382at2"/>
<keyword evidence="3 6" id="KW-0812">Transmembrane</keyword>
<gene>
    <name evidence="8" type="ORF">EUB48_01255</name>
</gene>
<evidence type="ECO:0000259" key="7">
    <source>
        <dbReference type="Pfam" id="PF04138"/>
    </source>
</evidence>
<sequence>MSKSGFWFIAVGSAAALTHMLVFALTHSHVWPEVANAIGFTVAFFVSFSGHRWLSFSDAGTSVTQSFSRFLMTALAGFATNEIVFVLLLRELGWPSFVALFAALVFAAGQTFLLSRYWAFRR</sequence>
<accession>A0A515D6P5</accession>
<evidence type="ECO:0000313" key="9">
    <source>
        <dbReference type="Proteomes" id="UP000316798"/>
    </source>
</evidence>
<evidence type="ECO:0000256" key="1">
    <source>
        <dbReference type="ARBA" id="ARBA00004141"/>
    </source>
</evidence>
<protein>
    <submittedName>
        <fullName evidence="8">GtrA family protein</fullName>
    </submittedName>
</protein>
<keyword evidence="5 6" id="KW-0472">Membrane</keyword>
<organism evidence="8 9">
    <name type="scientific">Rhodoferax sediminis</name>
    <dbReference type="NCBI Taxonomy" id="2509614"/>
    <lineage>
        <taxon>Bacteria</taxon>
        <taxon>Pseudomonadati</taxon>
        <taxon>Pseudomonadota</taxon>
        <taxon>Betaproteobacteria</taxon>
        <taxon>Burkholderiales</taxon>
        <taxon>Comamonadaceae</taxon>
        <taxon>Rhodoferax</taxon>
    </lineage>
</organism>
<dbReference type="KEGG" id="rhf:EUB48_01255"/>
<comment type="similarity">
    <text evidence="2">Belongs to the GtrA family.</text>
</comment>
<feature type="transmembrane region" description="Helical" evidence="6">
    <location>
        <begin position="94"/>
        <end position="114"/>
    </location>
</feature>
<evidence type="ECO:0000256" key="5">
    <source>
        <dbReference type="ARBA" id="ARBA00023136"/>
    </source>
</evidence>
<dbReference type="PANTHER" id="PTHR38459:SF1">
    <property type="entry name" value="PROPHAGE BACTOPRENOL-LINKED GLUCOSE TRANSLOCASE HOMOLOG"/>
    <property type="match status" value="1"/>
</dbReference>
<dbReference type="Proteomes" id="UP000316798">
    <property type="component" value="Chromosome"/>
</dbReference>
<evidence type="ECO:0000256" key="3">
    <source>
        <dbReference type="ARBA" id="ARBA00022692"/>
    </source>
</evidence>
<evidence type="ECO:0000256" key="4">
    <source>
        <dbReference type="ARBA" id="ARBA00022989"/>
    </source>
</evidence>
<reference evidence="8 9" key="1">
    <citation type="submission" date="2019-01" db="EMBL/GenBank/DDBJ databases">
        <title>Genomic insights into a novel species Rhodoferax sp.</title>
        <authorList>
            <person name="Jin L."/>
        </authorList>
    </citation>
    <scope>NUCLEOTIDE SEQUENCE [LARGE SCALE GENOMIC DNA]</scope>
    <source>
        <strain evidence="8 9">CHu59-6-5</strain>
    </source>
</reference>
<feature type="transmembrane region" description="Helical" evidence="6">
    <location>
        <begin position="34"/>
        <end position="54"/>
    </location>
</feature>
<proteinExistence type="inferred from homology"/>
<name>A0A515D6P5_9BURK</name>